<feature type="domain" description="Histidine kinase" evidence="10">
    <location>
        <begin position="587"/>
        <end position="692"/>
    </location>
</feature>
<dbReference type="EC" id="2.7.13.3" evidence="2"/>
<sequence>MVTFTTRMLTKSQPVIRDECSHLLLEVHLPHRHSGRTTGVPVVTGFSGAGTRSRLPAAHHHARNWTRWMSSPPPLRTKLLRILLLPLVSMVALWGFIAYSSVEEIVEVSQTQDRWEAIGSPLLQLIVELQRERQLSAEAPKSTATYAPLSEQRHVTDEKVERLREVIGAVDVESSGAETPAQVQALVRALDGLQSLRASADGGVLAPPLTIIQAYDNLISVANGQFNDRDALSSVSSYRAVRGMAAYNATAEYLGREHAVLTSTIVQRKMTPTDRAAFVAAMTSRRLVFANAERDAGPELRADYDKLVDSAAYKRLVEVEDELFSWDTNGAPPVEPAQWKSDADAVFNTINRDTQEELARAAAEAEGQKTGAYWRIGLVLLLGLAAVLASLALSYRFGQSLIDELKRLQASAVELAEQRLPRLVARLRRGEDVDPATEAPGLAPAETAEVDRVVNAFSAVRRTAVEAAVGQATLRKGVSQVFLNLAWRNQALLHRQLSLLDTMERRVEEPEVLEDLFKLDHLTTRMRRHAENLIILADSAPARRWRDPVPLFDVVRAAVLEVEDYTRVTVAPMPDAPMLVGAAVTDVIHLVAELVENATVFSPPDTTVQIRSMTAANGFAIEVEDRGLGLNATVLQEYNARLAQPPEFDLADSDRLGLFVVSRLAARHGVKVSLRPSPYDGTTAIVLLPTILLAGAATPSVTPGDRAGRPARALGTAPSGTLSGVVSAAPERPDALNGEHADPVEPAPATWFEAVPAPRNGEPGRPGARPAPRQLPPTASQPPGPSAEWSVTVPAQDADEDLDGLPMRIPQASMAPQLRSTGGPARRPVPARSPEELAQLMSSMQQGWRQGRRQAGHGADMWNRKDDHPDARPQK</sequence>
<keyword evidence="5 9" id="KW-0812">Transmembrane</keyword>
<dbReference type="AlphaFoldDB" id="A0A4R4NJ15"/>
<dbReference type="SMART" id="SM00387">
    <property type="entry name" value="HATPase_c"/>
    <property type="match status" value="1"/>
</dbReference>
<evidence type="ECO:0000313" key="11">
    <source>
        <dbReference type="EMBL" id="TDC09348.1"/>
    </source>
</evidence>
<feature type="compositionally biased region" description="Basic and acidic residues" evidence="8">
    <location>
        <begin position="731"/>
        <end position="743"/>
    </location>
</feature>
<dbReference type="InterPro" id="IPR036890">
    <property type="entry name" value="HATPase_C_sf"/>
</dbReference>
<comment type="caution">
    <text evidence="11">The sequence shown here is derived from an EMBL/GenBank/DDBJ whole genome shotgun (WGS) entry which is preliminary data.</text>
</comment>
<keyword evidence="4" id="KW-0808">Transferase</keyword>
<dbReference type="InterPro" id="IPR013587">
    <property type="entry name" value="Nitrate/nitrite_sensing"/>
</dbReference>
<dbReference type="Gene3D" id="3.30.565.10">
    <property type="entry name" value="Histidine kinase-like ATPase, C-terminal domain"/>
    <property type="match status" value="1"/>
</dbReference>
<dbReference type="PANTHER" id="PTHR45436:SF5">
    <property type="entry name" value="SENSOR HISTIDINE KINASE TRCS"/>
    <property type="match status" value="1"/>
</dbReference>
<dbReference type="Pfam" id="PF02518">
    <property type="entry name" value="HATPase_c"/>
    <property type="match status" value="1"/>
</dbReference>
<dbReference type="GO" id="GO:0000160">
    <property type="term" value="P:phosphorelay signal transduction system"/>
    <property type="evidence" value="ECO:0007669"/>
    <property type="project" value="TreeGrafter"/>
</dbReference>
<dbReference type="Pfam" id="PF08376">
    <property type="entry name" value="NIT"/>
    <property type="match status" value="1"/>
</dbReference>
<feature type="compositionally biased region" description="Low complexity" evidence="8">
    <location>
        <begin position="756"/>
        <end position="772"/>
    </location>
</feature>
<keyword evidence="6" id="KW-0418">Kinase</keyword>
<feature type="compositionally biased region" description="Basic and acidic residues" evidence="8">
    <location>
        <begin position="862"/>
        <end position="875"/>
    </location>
</feature>
<dbReference type="PROSITE" id="PS50109">
    <property type="entry name" value="HIS_KIN"/>
    <property type="match status" value="1"/>
</dbReference>
<evidence type="ECO:0000256" key="7">
    <source>
        <dbReference type="ARBA" id="ARBA00022989"/>
    </source>
</evidence>
<evidence type="ECO:0000256" key="8">
    <source>
        <dbReference type="SAM" id="MobiDB-lite"/>
    </source>
</evidence>
<dbReference type="PANTHER" id="PTHR45436">
    <property type="entry name" value="SENSOR HISTIDINE KINASE YKOH"/>
    <property type="match status" value="1"/>
</dbReference>
<dbReference type="GO" id="GO:0004673">
    <property type="term" value="F:protein histidine kinase activity"/>
    <property type="evidence" value="ECO:0007669"/>
    <property type="project" value="UniProtKB-EC"/>
</dbReference>
<evidence type="ECO:0000256" key="9">
    <source>
        <dbReference type="SAM" id="Phobius"/>
    </source>
</evidence>
<evidence type="ECO:0000313" key="12">
    <source>
        <dbReference type="Proteomes" id="UP000295157"/>
    </source>
</evidence>
<keyword evidence="9" id="KW-0472">Membrane</keyword>
<dbReference type="InterPro" id="IPR005467">
    <property type="entry name" value="His_kinase_dom"/>
</dbReference>
<dbReference type="GO" id="GO:0005886">
    <property type="term" value="C:plasma membrane"/>
    <property type="evidence" value="ECO:0007669"/>
    <property type="project" value="TreeGrafter"/>
</dbReference>
<feature type="transmembrane region" description="Helical" evidence="9">
    <location>
        <begin position="372"/>
        <end position="397"/>
    </location>
</feature>
<feature type="region of interest" description="Disordered" evidence="8">
    <location>
        <begin position="699"/>
        <end position="791"/>
    </location>
</feature>
<feature type="compositionally biased region" description="Pro residues" evidence="8">
    <location>
        <begin position="773"/>
        <end position="785"/>
    </location>
</feature>
<evidence type="ECO:0000256" key="1">
    <source>
        <dbReference type="ARBA" id="ARBA00000085"/>
    </source>
</evidence>
<dbReference type="InterPro" id="IPR050428">
    <property type="entry name" value="TCS_sensor_his_kinase"/>
</dbReference>
<evidence type="ECO:0000256" key="5">
    <source>
        <dbReference type="ARBA" id="ARBA00022692"/>
    </source>
</evidence>
<feature type="region of interest" description="Disordered" evidence="8">
    <location>
        <begin position="813"/>
        <end position="875"/>
    </location>
</feature>
<proteinExistence type="predicted"/>
<accession>A0A4R4NJ15</accession>
<evidence type="ECO:0000256" key="2">
    <source>
        <dbReference type="ARBA" id="ARBA00012438"/>
    </source>
</evidence>
<evidence type="ECO:0000256" key="3">
    <source>
        <dbReference type="ARBA" id="ARBA00022553"/>
    </source>
</evidence>
<dbReference type="SUPFAM" id="SSF55874">
    <property type="entry name" value="ATPase domain of HSP90 chaperone/DNA topoisomerase II/histidine kinase"/>
    <property type="match status" value="1"/>
</dbReference>
<reference evidence="11 12" key="1">
    <citation type="submission" date="2019-02" db="EMBL/GenBank/DDBJ databases">
        <title>Draft genome sequences of novel Actinobacteria.</title>
        <authorList>
            <person name="Sahin N."/>
            <person name="Ay H."/>
            <person name="Saygin H."/>
        </authorList>
    </citation>
    <scope>NUCLEOTIDE SEQUENCE [LARGE SCALE GENOMIC DNA]</scope>
    <source>
        <strain evidence="11 12">KC201</strain>
    </source>
</reference>
<name>A0A4R4NJ15_9ACTN</name>
<evidence type="ECO:0000259" key="10">
    <source>
        <dbReference type="PROSITE" id="PS50109"/>
    </source>
</evidence>
<dbReference type="OrthoDB" id="3845898at2"/>
<organism evidence="11 12">
    <name type="scientific">Nonomuraea longispora</name>
    <dbReference type="NCBI Taxonomy" id="1848320"/>
    <lineage>
        <taxon>Bacteria</taxon>
        <taxon>Bacillati</taxon>
        <taxon>Actinomycetota</taxon>
        <taxon>Actinomycetes</taxon>
        <taxon>Streptosporangiales</taxon>
        <taxon>Streptosporangiaceae</taxon>
        <taxon>Nonomuraea</taxon>
    </lineage>
</organism>
<protein>
    <recommendedName>
        <fullName evidence="2">histidine kinase</fullName>
        <ecNumber evidence="2">2.7.13.3</ecNumber>
    </recommendedName>
</protein>
<keyword evidence="12" id="KW-1185">Reference proteome</keyword>
<keyword evidence="7 9" id="KW-1133">Transmembrane helix</keyword>
<comment type="catalytic activity">
    <reaction evidence="1">
        <text>ATP + protein L-histidine = ADP + protein N-phospho-L-histidine.</text>
        <dbReference type="EC" id="2.7.13.3"/>
    </reaction>
</comment>
<dbReference type="InterPro" id="IPR003594">
    <property type="entry name" value="HATPase_dom"/>
</dbReference>
<dbReference type="EMBL" id="SMJZ01000018">
    <property type="protein sequence ID" value="TDC09348.1"/>
    <property type="molecule type" value="Genomic_DNA"/>
</dbReference>
<dbReference type="Proteomes" id="UP000295157">
    <property type="component" value="Unassembled WGS sequence"/>
</dbReference>
<keyword evidence="3" id="KW-0597">Phosphoprotein</keyword>
<evidence type="ECO:0000256" key="4">
    <source>
        <dbReference type="ARBA" id="ARBA00022679"/>
    </source>
</evidence>
<evidence type="ECO:0000256" key="6">
    <source>
        <dbReference type="ARBA" id="ARBA00022777"/>
    </source>
</evidence>
<gene>
    <name evidence="11" type="ORF">E1267_07650</name>
</gene>